<evidence type="ECO:0000256" key="6">
    <source>
        <dbReference type="ARBA" id="ARBA00022777"/>
    </source>
</evidence>
<dbReference type="Proteomes" id="UP000624703">
    <property type="component" value="Unassembled WGS sequence"/>
</dbReference>
<sequence>MSQGVTVIKIGTGVLTRTSDATLDRPSLVRLVTAVAELVASGTKCVMVSSGAVGAGVAALGRNSYPEDVASRQACAAIGQCSLMHIYQTLFQNFGLQVGQLLLTKQDLNDKRRCQRVQDTLEHLLAESSVVPIINENDSVCVKELSVGDNDMLSARVSRLLGAERLILLSTIDGLDGPNGSGLVKEVHDVKDVESFARKDSGKFSIGGMASKLKAVKYATESGIETIISNGRKPNLLADIVAGEPIGTRFYAR</sequence>
<dbReference type="PIRSF" id="PIRSF000729">
    <property type="entry name" value="GK"/>
    <property type="match status" value="1"/>
</dbReference>
<evidence type="ECO:0000256" key="8">
    <source>
        <dbReference type="HAMAP-Rule" id="MF_00456"/>
    </source>
</evidence>
<dbReference type="PANTHER" id="PTHR43654">
    <property type="entry name" value="GLUTAMATE 5-KINASE"/>
    <property type="match status" value="1"/>
</dbReference>
<feature type="binding site" evidence="8">
    <location>
        <position position="50"/>
    </location>
    <ligand>
        <name>substrate</name>
    </ligand>
</feature>
<feature type="domain" description="Aspartate/glutamate/uridylate kinase" evidence="9">
    <location>
        <begin position="5"/>
        <end position="229"/>
    </location>
</feature>
<comment type="caution">
    <text evidence="10">The sequence shown here is derived from an EMBL/GenBank/DDBJ whole genome shotgun (WGS) entry which is preliminary data.</text>
</comment>
<feature type="binding site" evidence="8">
    <location>
        <position position="138"/>
    </location>
    <ligand>
        <name>substrate</name>
    </ligand>
</feature>
<evidence type="ECO:0000256" key="7">
    <source>
        <dbReference type="ARBA" id="ARBA00022840"/>
    </source>
</evidence>
<dbReference type="EC" id="2.7.2.11" evidence="8"/>
<dbReference type="SUPFAM" id="SSF53633">
    <property type="entry name" value="Carbamate kinase-like"/>
    <property type="match status" value="1"/>
</dbReference>
<name>A0A8J7SI61_9BACT</name>
<dbReference type="PRINTS" id="PR00474">
    <property type="entry name" value="GLU5KINASE"/>
</dbReference>
<dbReference type="GO" id="GO:0005524">
    <property type="term" value="F:ATP binding"/>
    <property type="evidence" value="ECO:0007669"/>
    <property type="project" value="UniProtKB-KW"/>
</dbReference>
<gene>
    <name evidence="8 10" type="primary">proB</name>
    <name evidence="10" type="ORF">JIN82_08805</name>
</gene>
<keyword evidence="1 8" id="KW-0963">Cytoplasm</keyword>
<dbReference type="InterPro" id="IPR036393">
    <property type="entry name" value="AceGlu_kinase-like_sf"/>
</dbReference>
<dbReference type="GO" id="GO:0005829">
    <property type="term" value="C:cytosol"/>
    <property type="evidence" value="ECO:0007669"/>
    <property type="project" value="TreeGrafter"/>
</dbReference>
<dbReference type="PANTHER" id="PTHR43654:SF1">
    <property type="entry name" value="ISOPENTENYL PHOSPHATE KINASE"/>
    <property type="match status" value="1"/>
</dbReference>
<protein>
    <recommendedName>
        <fullName evidence="8">Glutamate 5-kinase</fullName>
        <ecNumber evidence="8">2.7.2.11</ecNumber>
    </recommendedName>
    <alternativeName>
        <fullName evidence="8">Gamma-glutamyl kinase</fullName>
        <shortName evidence="8">GK</shortName>
    </alternativeName>
</protein>
<dbReference type="Pfam" id="PF00696">
    <property type="entry name" value="AA_kinase"/>
    <property type="match status" value="1"/>
</dbReference>
<dbReference type="GO" id="GO:0055129">
    <property type="term" value="P:L-proline biosynthetic process"/>
    <property type="evidence" value="ECO:0007669"/>
    <property type="project" value="UniProtKB-UniRule"/>
</dbReference>
<comment type="catalytic activity">
    <reaction evidence="8">
        <text>L-glutamate + ATP = L-glutamyl 5-phosphate + ADP</text>
        <dbReference type="Rhea" id="RHEA:14877"/>
        <dbReference type="ChEBI" id="CHEBI:29985"/>
        <dbReference type="ChEBI" id="CHEBI:30616"/>
        <dbReference type="ChEBI" id="CHEBI:58274"/>
        <dbReference type="ChEBI" id="CHEBI:456216"/>
        <dbReference type="EC" id="2.7.2.11"/>
    </reaction>
</comment>
<dbReference type="Gene3D" id="3.40.1160.10">
    <property type="entry name" value="Acetylglutamate kinase-like"/>
    <property type="match status" value="1"/>
</dbReference>
<dbReference type="InterPro" id="IPR041739">
    <property type="entry name" value="G5K_ProB"/>
</dbReference>
<dbReference type="AlphaFoldDB" id="A0A8J7SI61"/>
<feature type="binding site" evidence="8">
    <location>
        <position position="9"/>
    </location>
    <ligand>
        <name>ATP</name>
        <dbReference type="ChEBI" id="CHEBI:30616"/>
    </ligand>
</feature>
<dbReference type="UniPathway" id="UPA00098">
    <property type="reaction ID" value="UER00359"/>
</dbReference>
<keyword evidence="5 8" id="KW-0547">Nucleotide-binding</keyword>
<reference evidence="10" key="1">
    <citation type="submission" date="2021-01" db="EMBL/GenBank/DDBJ databases">
        <title>Modified the classification status of verrucomicrobia.</title>
        <authorList>
            <person name="Feng X."/>
        </authorList>
    </citation>
    <scope>NUCLEOTIDE SEQUENCE</scope>
    <source>
        <strain evidence="10">_KCTC 22039</strain>
    </source>
</reference>
<dbReference type="InterPro" id="IPR005715">
    <property type="entry name" value="Glu_5kinase/COase_Synthase"/>
</dbReference>
<dbReference type="RefSeq" id="WP_200311262.1">
    <property type="nucleotide sequence ID" value="NZ_JAENIM010000039.1"/>
</dbReference>
<accession>A0A8J7SI61</accession>
<dbReference type="InterPro" id="IPR001048">
    <property type="entry name" value="Asp/Glu/Uridylate_kinase"/>
</dbReference>
<evidence type="ECO:0000259" key="9">
    <source>
        <dbReference type="Pfam" id="PF00696"/>
    </source>
</evidence>
<dbReference type="CDD" id="cd04242">
    <property type="entry name" value="AAK_G5K_ProB"/>
    <property type="match status" value="1"/>
</dbReference>
<dbReference type="HAMAP" id="MF_00456">
    <property type="entry name" value="ProB"/>
    <property type="match status" value="1"/>
</dbReference>
<comment type="similarity">
    <text evidence="8">Belongs to the glutamate 5-kinase family.</text>
</comment>
<evidence type="ECO:0000256" key="5">
    <source>
        <dbReference type="ARBA" id="ARBA00022741"/>
    </source>
</evidence>
<keyword evidence="7 8" id="KW-0067">ATP-binding</keyword>
<comment type="function">
    <text evidence="8">Catalyzes the transfer of a phosphate group to glutamate to form L-glutamate 5-phosphate.</text>
</comment>
<evidence type="ECO:0000313" key="11">
    <source>
        <dbReference type="Proteomes" id="UP000624703"/>
    </source>
</evidence>
<feature type="binding site" evidence="8">
    <location>
        <position position="150"/>
    </location>
    <ligand>
        <name>substrate</name>
    </ligand>
</feature>
<dbReference type="InterPro" id="IPR001057">
    <property type="entry name" value="Glu/AcGlu_kinase"/>
</dbReference>
<dbReference type="NCBIfam" id="TIGR01027">
    <property type="entry name" value="proB"/>
    <property type="match status" value="1"/>
</dbReference>
<dbReference type="FunFam" id="3.40.1160.10:FF:000006">
    <property type="entry name" value="Glutamate 5-kinase"/>
    <property type="match status" value="1"/>
</dbReference>
<comment type="caution">
    <text evidence="8">Lacks conserved residue(s) required for the propagation of feature annotation.</text>
</comment>
<evidence type="ECO:0000313" key="10">
    <source>
        <dbReference type="EMBL" id="MBK1791250.1"/>
    </source>
</evidence>
<keyword evidence="11" id="KW-1185">Reference proteome</keyword>
<keyword evidence="3 8" id="KW-0641">Proline biosynthesis</keyword>
<organism evidence="10 11">
    <name type="scientific">Persicirhabdus sediminis</name>
    <dbReference type="NCBI Taxonomy" id="454144"/>
    <lineage>
        <taxon>Bacteria</taxon>
        <taxon>Pseudomonadati</taxon>
        <taxon>Verrucomicrobiota</taxon>
        <taxon>Verrucomicrobiia</taxon>
        <taxon>Verrucomicrobiales</taxon>
        <taxon>Verrucomicrobiaceae</taxon>
        <taxon>Persicirhabdus</taxon>
    </lineage>
</organism>
<evidence type="ECO:0000256" key="4">
    <source>
        <dbReference type="ARBA" id="ARBA00022679"/>
    </source>
</evidence>
<dbReference type="InterPro" id="IPR011529">
    <property type="entry name" value="Glu_5kinase"/>
</dbReference>
<comment type="subcellular location">
    <subcellularLocation>
        <location evidence="8">Cytoplasm</location>
    </subcellularLocation>
</comment>
<evidence type="ECO:0000256" key="1">
    <source>
        <dbReference type="ARBA" id="ARBA00022490"/>
    </source>
</evidence>
<keyword evidence="6 8" id="KW-0418">Kinase</keyword>
<keyword evidence="2 8" id="KW-0028">Amino-acid biosynthesis</keyword>
<dbReference type="GO" id="GO:0004349">
    <property type="term" value="F:glutamate 5-kinase activity"/>
    <property type="evidence" value="ECO:0007669"/>
    <property type="project" value="UniProtKB-UniRule"/>
</dbReference>
<keyword evidence="4 8" id="KW-0808">Transferase</keyword>
<evidence type="ECO:0000256" key="2">
    <source>
        <dbReference type="ARBA" id="ARBA00022605"/>
    </source>
</evidence>
<evidence type="ECO:0000256" key="3">
    <source>
        <dbReference type="ARBA" id="ARBA00022650"/>
    </source>
</evidence>
<proteinExistence type="inferred from homology"/>
<comment type="pathway">
    <text evidence="8">Amino-acid biosynthesis; L-proline biosynthesis; L-glutamate 5-semialdehyde from L-glutamate: step 1/2.</text>
</comment>
<dbReference type="EMBL" id="JAENIM010000039">
    <property type="protein sequence ID" value="MBK1791250.1"/>
    <property type="molecule type" value="Genomic_DNA"/>
</dbReference>